<feature type="domain" description="J" evidence="1">
    <location>
        <begin position="24"/>
        <end position="80"/>
    </location>
</feature>
<dbReference type="SUPFAM" id="SSF46565">
    <property type="entry name" value="Chaperone J-domain"/>
    <property type="match status" value="1"/>
</dbReference>
<dbReference type="SMART" id="SM00271">
    <property type="entry name" value="DnaJ"/>
    <property type="match status" value="1"/>
</dbReference>
<comment type="caution">
    <text evidence="2">The sequence shown here is derived from an EMBL/GenBank/DDBJ whole genome shotgun (WGS) entry which is preliminary data.</text>
</comment>
<proteinExistence type="predicted"/>
<dbReference type="InterPro" id="IPR001623">
    <property type="entry name" value="DnaJ_domain"/>
</dbReference>
<dbReference type="PANTHER" id="PTHR43908:SF3">
    <property type="entry name" value="AT29763P-RELATED"/>
    <property type="match status" value="1"/>
</dbReference>
<gene>
    <name evidence="2" type="ORF">Zmor_004905</name>
</gene>
<organism evidence="2 3">
    <name type="scientific">Zophobas morio</name>
    <dbReference type="NCBI Taxonomy" id="2755281"/>
    <lineage>
        <taxon>Eukaryota</taxon>
        <taxon>Metazoa</taxon>
        <taxon>Ecdysozoa</taxon>
        <taxon>Arthropoda</taxon>
        <taxon>Hexapoda</taxon>
        <taxon>Insecta</taxon>
        <taxon>Pterygota</taxon>
        <taxon>Neoptera</taxon>
        <taxon>Endopterygota</taxon>
        <taxon>Coleoptera</taxon>
        <taxon>Polyphaga</taxon>
        <taxon>Cucujiformia</taxon>
        <taxon>Tenebrionidae</taxon>
        <taxon>Zophobas</taxon>
    </lineage>
</organism>
<dbReference type="GO" id="GO:0071218">
    <property type="term" value="P:cellular response to misfolded protein"/>
    <property type="evidence" value="ECO:0007669"/>
    <property type="project" value="TreeGrafter"/>
</dbReference>
<evidence type="ECO:0000259" key="1">
    <source>
        <dbReference type="PROSITE" id="PS50076"/>
    </source>
</evidence>
<evidence type="ECO:0000313" key="2">
    <source>
        <dbReference type="EMBL" id="KAJ3660456.1"/>
    </source>
</evidence>
<dbReference type="InterPro" id="IPR051100">
    <property type="entry name" value="DnaJ_subfamily_B/C"/>
</dbReference>
<protein>
    <recommendedName>
        <fullName evidence="1">J domain-containing protein</fullName>
    </recommendedName>
</protein>
<dbReference type="Pfam" id="PF00226">
    <property type="entry name" value="DnaJ"/>
    <property type="match status" value="1"/>
</dbReference>
<dbReference type="PRINTS" id="PR00625">
    <property type="entry name" value="JDOMAIN"/>
</dbReference>
<keyword evidence="3" id="KW-1185">Reference proteome</keyword>
<dbReference type="CDD" id="cd06257">
    <property type="entry name" value="DnaJ"/>
    <property type="match status" value="1"/>
</dbReference>
<dbReference type="GO" id="GO:0005789">
    <property type="term" value="C:endoplasmic reticulum membrane"/>
    <property type="evidence" value="ECO:0007669"/>
    <property type="project" value="TreeGrafter"/>
</dbReference>
<dbReference type="Gene3D" id="1.10.287.110">
    <property type="entry name" value="DnaJ domain"/>
    <property type="match status" value="1"/>
</dbReference>
<dbReference type="Proteomes" id="UP001168821">
    <property type="component" value="Unassembled WGS sequence"/>
</dbReference>
<accession>A0AA38ML14</accession>
<dbReference type="AlphaFoldDB" id="A0AA38ML14"/>
<evidence type="ECO:0000313" key="3">
    <source>
        <dbReference type="Proteomes" id="UP001168821"/>
    </source>
</evidence>
<name>A0AA38ML14_9CUCU</name>
<dbReference type="EMBL" id="JALNTZ010000002">
    <property type="protein sequence ID" value="KAJ3660456.1"/>
    <property type="molecule type" value="Genomic_DNA"/>
</dbReference>
<dbReference type="PROSITE" id="PS50076">
    <property type="entry name" value="DNAJ_2"/>
    <property type="match status" value="1"/>
</dbReference>
<dbReference type="GO" id="GO:0030544">
    <property type="term" value="F:Hsp70 protein binding"/>
    <property type="evidence" value="ECO:0007669"/>
    <property type="project" value="TreeGrafter"/>
</dbReference>
<reference evidence="2" key="1">
    <citation type="journal article" date="2023" name="G3 (Bethesda)">
        <title>Whole genome assemblies of Zophobas morio and Tenebrio molitor.</title>
        <authorList>
            <person name="Kaur S."/>
            <person name="Stinson S.A."/>
            <person name="diCenzo G.C."/>
        </authorList>
    </citation>
    <scope>NUCLEOTIDE SEQUENCE</scope>
    <source>
        <strain evidence="2">QUZm001</strain>
    </source>
</reference>
<sequence>MTTDYSRCTPIQQKEVNRINKSDDHYEILGVKETATKPEIEQASRKLSLKVHPDKCNCAGAEDAFKKMGNTKRVLVDRFESNSGGINEARNRPQPWWCTIS</sequence>
<dbReference type="PANTHER" id="PTHR43908">
    <property type="entry name" value="AT29763P-RELATED"/>
    <property type="match status" value="1"/>
</dbReference>
<dbReference type="InterPro" id="IPR036869">
    <property type="entry name" value="J_dom_sf"/>
</dbReference>